<keyword evidence="6" id="KW-1185">Reference proteome</keyword>
<keyword evidence="2" id="KW-0677">Repeat</keyword>
<dbReference type="InterPro" id="IPR002048">
    <property type="entry name" value="EF_hand_dom"/>
</dbReference>
<evidence type="ECO:0000256" key="2">
    <source>
        <dbReference type="ARBA" id="ARBA00022737"/>
    </source>
</evidence>
<reference evidence="5 6" key="1">
    <citation type="submission" date="2021-07" db="EMBL/GenBank/DDBJ databases">
        <title>The Aristolochia fimbriata genome: insights into angiosperm evolution, floral development and chemical biosynthesis.</title>
        <authorList>
            <person name="Jiao Y."/>
        </authorList>
    </citation>
    <scope>NUCLEOTIDE SEQUENCE [LARGE SCALE GENOMIC DNA]</scope>
    <source>
        <strain evidence="5">IBCAS-2021</strain>
        <tissue evidence="5">Leaf</tissue>
    </source>
</reference>
<dbReference type="InterPro" id="IPR011992">
    <property type="entry name" value="EF-hand-dom_pair"/>
</dbReference>
<sequence>MFCPQGLRLASPRKWVLSLLRQTGIGCKRRRRPRRLSNGFDWLSSSFSAMEVSTQMKQVFKLIDANGDGKISAVELRELLVCLGYDKSKAAVEAEGMVREVDFNGDGFIDLDEFMEVMGSRSDEPCGRKDDLMEAFLMFDADKNGFISADELQRVLISLGHRKCSLDDCLLMIRGVDRNGDGLVDFEEFQSMMTEFKS</sequence>
<dbReference type="CDD" id="cd00051">
    <property type="entry name" value="EFh"/>
    <property type="match status" value="2"/>
</dbReference>
<feature type="domain" description="EF-hand" evidence="4">
    <location>
        <begin position="51"/>
        <end position="86"/>
    </location>
</feature>
<dbReference type="Pfam" id="PF13499">
    <property type="entry name" value="EF-hand_7"/>
    <property type="match status" value="2"/>
</dbReference>
<dbReference type="InterPro" id="IPR018247">
    <property type="entry name" value="EF_Hand_1_Ca_BS"/>
</dbReference>
<dbReference type="SUPFAM" id="SSF47473">
    <property type="entry name" value="EF-hand"/>
    <property type="match status" value="1"/>
</dbReference>
<keyword evidence="1" id="KW-0479">Metal-binding</keyword>
<evidence type="ECO:0000256" key="1">
    <source>
        <dbReference type="ARBA" id="ARBA00022723"/>
    </source>
</evidence>
<dbReference type="PROSITE" id="PS00018">
    <property type="entry name" value="EF_HAND_1"/>
    <property type="match status" value="4"/>
</dbReference>
<proteinExistence type="predicted"/>
<dbReference type="InterPro" id="IPR039647">
    <property type="entry name" value="EF_hand_pair_protein_CML-like"/>
</dbReference>
<dbReference type="EMBL" id="JAINDJ010000006">
    <property type="protein sequence ID" value="KAG9445342.1"/>
    <property type="molecule type" value="Genomic_DNA"/>
</dbReference>
<feature type="domain" description="EF-hand" evidence="4">
    <location>
        <begin position="127"/>
        <end position="162"/>
    </location>
</feature>
<gene>
    <name evidence="5" type="ORF">H6P81_016682</name>
</gene>
<name>A0AAV7E915_ARIFI</name>
<feature type="domain" description="EF-hand" evidence="4">
    <location>
        <begin position="89"/>
        <end position="124"/>
    </location>
</feature>
<evidence type="ECO:0000313" key="6">
    <source>
        <dbReference type="Proteomes" id="UP000825729"/>
    </source>
</evidence>
<dbReference type="SMART" id="SM00054">
    <property type="entry name" value="EFh"/>
    <property type="match status" value="4"/>
</dbReference>
<accession>A0AAV7E915</accession>
<dbReference type="PROSITE" id="PS50222">
    <property type="entry name" value="EF_HAND_2"/>
    <property type="match status" value="4"/>
</dbReference>
<dbReference type="AlphaFoldDB" id="A0AAV7E915"/>
<comment type="caution">
    <text evidence="5">The sequence shown here is derived from an EMBL/GenBank/DDBJ whole genome shotgun (WGS) entry which is preliminary data.</text>
</comment>
<organism evidence="5 6">
    <name type="scientific">Aristolochia fimbriata</name>
    <name type="common">White veined hardy Dutchman's pipe vine</name>
    <dbReference type="NCBI Taxonomy" id="158543"/>
    <lineage>
        <taxon>Eukaryota</taxon>
        <taxon>Viridiplantae</taxon>
        <taxon>Streptophyta</taxon>
        <taxon>Embryophyta</taxon>
        <taxon>Tracheophyta</taxon>
        <taxon>Spermatophyta</taxon>
        <taxon>Magnoliopsida</taxon>
        <taxon>Magnoliidae</taxon>
        <taxon>Piperales</taxon>
        <taxon>Aristolochiaceae</taxon>
        <taxon>Aristolochia</taxon>
    </lineage>
</organism>
<dbReference type="GO" id="GO:0005509">
    <property type="term" value="F:calcium ion binding"/>
    <property type="evidence" value="ECO:0007669"/>
    <property type="project" value="InterPro"/>
</dbReference>
<evidence type="ECO:0000313" key="5">
    <source>
        <dbReference type="EMBL" id="KAG9445342.1"/>
    </source>
</evidence>
<dbReference type="PANTHER" id="PTHR10891">
    <property type="entry name" value="EF-HAND CALCIUM-BINDING DOMAIN CONTAINING PROTEIN"/>
    <property type="match status" value="1"/>
</dbReference>
<keyword evidence="3" id="KW-0106">Calcium</keyword>
<protein>
    <recommendedName>
        <fullName evidence="4">EF-hand domain-containing protein</fullName>
    </recommendedName>
</protein>
<evidence type="ECO:0000259" key="4">
    <source>
        <dbReference type="PROSITE" id="PS50222"/>
    </source>
</evidence>
<feature type="domain" description="EF-hand" evidence="4">
    <location>
        <begin position="164"/>
        <end position="198"/>
    </location>
</feature>
<dbReference type="Gene3D" id="1.10.238.10">
    <property type="entry name" value="EF-hand"/>
    <property type="match status" value="2"/>
</dbReference>
<dbReference type="Proteomes" id="UP000825729">
    <property type="component" value="Unassembled WGS sequence"/>
</dbReference>
<dbReference type="FunFam" id="1.10.238.10:FF:000001">
    <property type="entry name" value="Calmodulin 1"/>
    <property type="match status" value="1"/>
</dbReference>
<evidence type="ECO:0000256" key="3">
    <source>
        <dbReference type="ARBA" id="ARBA00022837"/>
    </source>
</evidence>